<organism evidence="2 3">
    <name type="scientific">Durusdinium trenchii</name>
    <dbReference type="NCBI Taxonomy" id="1381693"/>
    <lineage>
        <taxon>Eukaryota</taxon>
        <taxon>Sar</taxon>
        <taxon>Alveolata</taxon>
        <taxon>Dinophyceae</taxon>
        <taxon>Suessiales</taxon>
        <taxon>Symbiodiniaceae</taxon>
        <taxon>Durusdinium</taxon>
    </lineage>
</organism>
<gene>
    <name evidence="2" type="ORF">SCF082_LOCUS40893</name>
</gene>
<name>A0ABP0QHI5_9DINO</name>
<sequence>MDNAKEWLVERGGTDWQLIPLEEELGKMWASQESANADVLLIFCAANARKLRKRQPFASPAEATLRKSLLLLRNEVEQPDADDPRAREREVSNSEALKRAELRRVKPARGPFPRKDEDMSSGSTSMARMRYESERDAKKARRDSEFFAKKERERKQAREERSRRILLEEQQRAAAAPIPEYDPELDDYHQSSPSKRLPVVAESPEVETQEREAKRLRGDDIDATAEGEGLFCYLVIEQPRLLKRKAKAAYFAKELEYALLGISYDDFTFGFRRNRFDRHYEEMYDFAMNATPGTAAGKKRGRKEILLRELPEELSKLFTDDGESDEKEWRAWQEKDVRNAYFSGKSLDREVYLEQPKGGLRGLKPGQLLLARKAIYGFSEAARMFWVALKEHLQSDGWVESRLEPALFYLREQGQLRGILVTHVHDIEGGVDPNYLDVAFRKSSRALEFATNHFKEFVFRGREIKQHESGHIDIAMRNYSLNTKKISISNVRKAQVESSLTESEMKKCWWIFSVDCQSREVEAGDWCICLLEEALSGELNLKDWPAVIQRRKRVYVTDARSVYDCLQKDATSTSTDKRMALEGALLREIVRQPQAFVRWIDGMQNVANVLTKSGAEKDTLREFLREGMMSLVQSEANKKIKEKKGADRHRRSVELDKPTKKREANVQRRRKLAEELQGVDVSSGSDRKEKE</sequence>
<feature type="compositionally biased region" description="Basic and acidic residues" evidence="1">
    <location>
        <begin position="129"/>
        <end position="171"/>
    </location>
</feature>
<dbReference type="EMBL" id="CAXAMM010039440">
    <property type="protein sequence ID" value="CAK9086452.1"/>
    <property type="molecule type" value="Genomic_DNA"/>
</dbReference>
<evidence type="ECO:0000256" key="1">
    <source>
        <dbReference type="SAM" id="MobiDB-lite"/>
    </source>
</evidence>
<comment type="caution">
    <text evidence="2">The sequence shown here is derived from an EMBL/GenBank/DDBJ whole genome shotgun (WGS) entry which is preliminary data.</text>
</comment>
<dbReference type="Proteomes" id="UP001642464">
    <property type="component" value="Unassembled WGS sequence"/>
</dbReference>
<evidence type="ECO:0000313" key="2">
    <source>
        <dbReference type="EMBL" id="CAK9086452.1"/>
    </source>
</evidence>
<protein>
    <submittedName>
        <fullName evidence="2">Retrovirus-related Pol polyprotein from transposon RE1 (Retro element 1) (AtRE1)</fullName>
    </submittedName>
</protein>
<feature type="compositionally biased region" description="Basic and acidic residues" evidence="1">
    <location>
        <begin position="636"/>
        <end position="645"/>
    </location>
</feature>
<feature type="compositionally biased region" description="Basic and acidic residues" evidence="1">
    <location>
        <begin position="652"/>
        <end position="666"/>
    </location>
</feature>
<evidence type="ECO:0000313" key="3">
    <source>
        <dbReference type="Proteomes" id="UP001642464"/>
    </source>
</evidence>
<feature type="region of interest" description="Disordered" evidence="1">
    <location>
        <begin position="636"/>
        <end position="691"/>
    </location>
</feature>
<feature type="compositionally biased region" description="Basic and acidic residues" evidence="1">
    <location>
        <begin position="82"/>
        <end position="104"/>
    </location>
</feature>
<keyword evidence="3" id="KW-1185">Reference proteome</keyword>
<feature type="region of interest" description="Disordered" evidence="1">
    <location>
        <begin position="76"/>
        <end position="215"/>
    </location>
</feature>
<reference evidence="2 3" key="1">
    <citation type="submission" date="2024-02" db="EMBL/GenBank/DDBJ databases">
        <authorList>
            <person name="Chen Y."/>
            <person name="Shah S."/>
            <person name="Dougan E. K."/>
            <person name="Thang M."/>
            <person name="Chan C."/>
        </authorList>
    </citation>
    <scope>NUCLEOTIDE SEQUENCE [LARGE SCALE GENOMIC DNA]</scope>
</reference>
<proteinExistence type="predicted"/>
<accession>A0ABP0QHI5</accession>